<reference evidence="1 2" key="1">
    <citation type="submission" date="2017-07" db="EMBL/GenBank/DDBJ databases">
        <title>In vitro design and evaluation of phage cocktails against multidrug-resistant Aeromonas salmonicida.</title>
        <authorList>
            <person name="Chen L."/>
            <person name="Yuan S."/>
            <person name="Ma Y."/>
        </authorList>
    </citation>
    <scope>NUCLEOTIDE SEQUENCE [LARGE SCALE GENOMIC DNA]</scope>
</reference>
<dbReference type="KEGG" id="vg:40089392"/>
<dbReference type="InterPro" id="IPR024364">
    <property type="entry name" value="Baseplate_phage_T4-like"/>
</dbReference>
<dbReference type="Proteomes" id="UP000221110">
    <property type="component" value="Segment"/>
</dbReference>
<accession>A0A223LFQ0</accession>
<sequence>MNIIRIKLPSGTHRFKPITVSEYRDLLLIRNEMRSKPLEKSEIFSDLLEEMFPDYTPFEREHIFLIVFSGSLGKSLVDATFTCPHCKSMHNLRLKLTQEPLKTPELQVNNITFKFRMPRKSGSPDELFYETVDRIYDGHNEYTWDELGEDERSQLVDMISYEEFVELSKSFNPILVNQKIRCCKDYDINFTNMLDLFEVLVNPDEIFNFYKINRALVRHDYSLADIMNMLPVERSIVLSLVEKELKEKN</sequence>
<name>A0A223LFQ0_9CAUD</name>
<dbReference type="Pfam" id="PF12322">
    <property type="entry name" value="T4_baseplate"/>
    <property type="match status" value="1"/>
</dbReference>
<dbReference type="GeneID" id="40089392"/>
<keyword evidence="2" id="KW-1185">Reference proteome</keyword>
<dbReference type="EMBL" id="MF479730">
    <property type="protein sequence ID" value="ASU00571.1"/>
    <property type="molecule type" value="Genomic_DNA"/>
</dbReference>
<evidence type="ECO:0000313" key="2">
    <source>
        <dbReference type="Proteomes" id="UP000221110"/>
    </source>
</evidence>
<organism evidence="1 2">
    <name type="scientific">Aeromonas phage AS-gz</name>
    <dbReference type="NCBI Taxonomy" id="2026082"/>
    <lineage>
        <taxon>Viruses</taxon>
        <taxon>Duplodnaviria</taxon>
        <taxon>Heunggongvirae</taxon>
        <taxon>Uroviricota</taxon>
        <taxon>Caudoviricetes</taxon>
        <taxon>Pantevenvirales</taxon>
        <taxon>Straboviridae</taxon>
        <taxon>Tulanevirus</taxon>
        <taxon>Tulanevirus asgz</taxon>
    </lineage>
</organism>
<dbReference type="RefSeq" id="YP_009613022.1">
    <property type="nucleotide sequence ID" value="NC_042019.1"/>
</dbReference>
<protein>
    <submittedName>
        <fullName evidence="1">Baseplate</fullName>
    </submittedName>
</protein>
<evidence type="ECO:0000313" key="1">
    <source>
        <dbReference type="EMBL" id="ASU00571.1"/>
    </source>
</evidence>
<proteinExistence type="predicted"/>